<dbReference type="EMBL" id="JAGTJS010000011">
    <property type="protein sequence ID" value="KAH7253027.1"/>
    <property type="molecule type" value="Genomic_DNA"/>
</dbReference>
<sequence length="247" mass="28130">MSFDGFTTDSRESSVETADTSDYVMAMTRLGKINKFTARHDRNLRSKKSPFKEQDEQLKRDQAKLKDLDLEFREVGLGGKLPGGIPEDARPDWLTDRVLAIQKLKKLVEMGPYLKSVEHEEAQYQAKCREEEKQYFFALLRVFGDRGRGWTMEFYGLNGRTAATDMATPQSMASNASTPSPENDEAGDLHGADEWDVPDDVEDPTPLTPHPNIHLDNRAAARKRRITKSTERPRQRKRPRHNSVQGP</sequence>
<evidence type="ECO:0000256" key="1">
    <source>
        <dbReference type="SAM" id="MobiDB-lite"/>
    </source>
</evidence>
<proteinExistence type="predicted"/>
<gene>
    <name evidence="2" type="ORF">B0J15DRAFT_466871</name>
</gene>
<comment type="caution">
    <text evidence="2">The sequence shown here is derived from an EMBL/GenBank/DDBJ whole genome shotgun (WGS) entry which is preliminary data.</text>
</comment>
<feature type="compositionally biased region" description="Acidic residues" evidence="1">
    <location>
        <begin position="194"/>
        <end position="203"/>
    </location>
</feature>
<name>A0A9P9HA91_FUSSL</name>
<feature type="compositionally biased region" description="Polar residues" evidence="1">
    <location>
        <begin position="168"/>
        <end position="181"/>
    </location>
</feature>
<dbReference type="AlphaFoldDB" id="A0A9P9HA91"/>
<dbReference type="Proteomes" id="UP000736672">
    <property type="component" value="Unassembled WGS sequence"/>
</dbReference>
<evidence type="ECO:0000313" key="2">
    <source>
        <dbReference type="EMBL" id="KAH7253027.1"/>
    </source>
</evidence>
<feature type="region of interest" description="Disordered" evidence="1">
    <location>
        <begin position="168"/>
        <end position="247"/>
    </location>
</feature>
<organism evidence="2 3">
    <name type="scientific">Fusarium solani</name>
    <name type="common">Filamentous fungus</name>
    <dbReference type="NCBI Taxonomy" id="169388"/>
    <lineage>
        <taxon>Eukaryota</taxon>
        <taxon>Fungi</taxon>
        <taxon>Dikarya</taxon>
        <taxon>Ascomycota</taxon>
        <taxon>Pezizomycotina</taxon>
        <taxon>Sordariomycetes</taxon>
        <taxon>Hypocreomycetidae</taxon>
        <taxon>Hypocreales</taxon>
        <taxon>Nectriaceae</taxon>
        <taxon>Fusarium</taxon>
        <taxon>Fusarium solani species complex</taxon>
    </lineage>
</organism>
<protein>
    <submittedName>
        <fullName evidence="2">Uncharacterized protein</fullName>
    </submittedName>
</protein>
<evidence type="ECO:0000313" key="3">
    <source>
        <dbReference type="Proteomes" id="UP000736672"/>
    </source>
</evidence>
<keyword evidence="3" id="KW-1185">Reference proteome</keyword>
<feature type="region of interest" description="Disordered" evidence="1">
    <location>
        <begin position="38"/>
        <end position="58"/>
    </location>
</feature>
<dbReference type="OrthoDB" id="4835412at2759"/>
<accession>A0A9P9HA91</accession>
<reference evidence="2" key="1">
    <citation type="journal article" date="2021" name="Nat. Commun.">
        <title>Genetic determinants of endophytism in the Arabidopsis root mycobiome.</title>
        <authorList>
            <person name="Mesny F."/>
            <person name="Miyauchi S."/>
            <person name="Thiergart T."/>
            <person name="Pickel B."/>
            <person name="Atanasova L."/>
            <person name="Karlsson M."/>
            <person name="Huettel B."/>
            <person name="Barry K.W."/>
            <person name="Haridas S."/>
            <person name="Chen C."/>
            <person name="Bauer D."/>
            <person name="Andreopoulos W."/>
            <person name="Pangilinan J."/>
            <person name="LaButti K."/>
            <person name="Riley R."/>
            <person name="Lipzen A."/>
            <person name="Clum A."/>
            <person name="Drula E."/>
            <person name="Henrissat B."/>
            <person name="Kohler A."/>
            <person name="Grigoriev I.V."/>
            <person name="Martin F.M."/>
            <person name="Hacquard S."/>
        </authorList>
    </citation>
    <scope>NUCLEOTIDE SEQUENCE</scope>
    <source>
        <strain evidence="2">FSSC 5 MPI-SDFR-AT-0091</strain>
    </source>
</reference>